<proteinExistence type="predicted"/>
<protein>
    <submittedName>
        <fullName evidence="2">Uncharacterized protein</fullName>
    </submittedName>
</protein>
<dbReference type="Proteomes" id="UP000680714">
    <property type="component" value="Unassembled WGS sequence"/>
</dbReference>
<feature type="chain" id="PRO_5045599845" evidence="1">
    <location>
        <begin position="23"/>
        <end position="124"/>
    </location>
</feature>
<feature type="signal peptide" evidence="1">
    <location>
        <begin position="1"/>
        <end position="22"/>
    </location>
</feature>
<dbReference type="RefSeq" id="WP_211546069.1">
    <property type="nucleotide sequence ID" value="NZ_JAGTUF010000001.1"/>
</dbReference>
<organism evidence="2 3">
    <name type="scientific">Magnetospirillum sulfuroxidans</name>
    <dbReference type="NCBI Taxonomy" id="611300"/>
    <lineage>
        <taxon>Bacteria</taxon>
        <taxon>Pseudomonadati</taxon>
        <taxon>Pseudomonadota</taxon>
        <taxon>Alphaproteobacteria</taxon>
        <taxon>Rhodospirillales</taxon>
        <taxon>Rhodospirillaceae</taxon>
        <taxon>Magnetospirillum</taxon>
    </lineage>
</organism>
<sequence length="124" mass="13398">MRRILVGLAVVNVIAFSGMAMAGEKLTKDEVTSLITDTTYAAKNPMRGTVTNGTILADGSLSATSSDGTFETGTWKVTEEGEYCTNWSGRWKSGCGPFEKTDDPNVFSRSLNNSSPALFNFNKR</sequence>
<dbReference type="EMBL" id="JAGTUF010000001">
    <property type="protein sequence ID" value="MBR9970581.1"/>
    <property type="molecule type" value="Genomic_DNA"/>
</dbReference>
<name>A0ABS5I829_9PROT</name>
<reference evidence="2 3" key="1">
    <citation type="submission" date="2021-04" db="EMBL/GenBank/DDBJ databases">
        <title>Magnetospirillum sulfuroxidans sp. nov., a facultative chemolithoautotrophic sulfur-oxidizing alphaproteobacterium isolated from freshwater sediment and proposals for Paramagetospirillum gen. nov., and Magnetospirillaceae fam. nov.</title>
        <authorList>
            <person name="Koziaeva V."/>
            <person name="Geelhoed J.S."/>
            <person name="Sorokin D.Y."/>
            <person name="Grouzdev D.S."/>
        </authorList>
    </citation>
    <scope>NUCLEOTIDE SEQUENCE [LARGE SCALE GENOMIC DNA]</scope>
    <source>
        <strain evidence="2 3">J10</strain>
    </source>
</reference>
<evidence type="ECO:0000313" key="3">
    <source>
        <dbReference type="Proteomes" id="UP000680714"/>
    </source>
</evidence>
<comment type="caution">
    <text evidence="2">The sequence shown here is derived from an EMBL/GenBank/DDBJ whole genome shotgun (WGS) entry which is preliminary data.</text>
</comment>
<evidence type="ECO:0000256" key="1">
    <source>
        <dbReference type="SAM" id="SignalP"/>
    </source>
</evidence>
<gene>
    <name evidence="2" type="ORF">KEC16_02500</name>
</gene>
<accession>A0ABS5I829</accession>
<keyword evidence="1" id="KW-0732">Signal</keyword>
<keyword evidence="3" id="KW-1185">Reference proteome</keyword>
<evidence type="ECO:0000313" key="2">
    <source>
        <dbReference type="EMBL" id="MBR9970581.1"/>
    </source>
</evidence>